<feature type="transmembrane region" description="Helical" evidence="6">
    <location>
        <begin position="95"/>
        <end position="114"/>
    </location>
</feature>
<comment type="similarity">
    <text evidence="2">Belongs to the SLC13A/DASS transporter (TC 2.A.47) family. DIT1 subfamily.</text>
</comment>
<feature type="transmembrane region" description="Helical" evidence="6">
    <location>
        <begin position="434"/>
        <end position="454"/>
    </location>
</feature>
<feature type="transmembrane region" description="Helical" evidence="6">
    <location>
        <begin position="235"/>
        <end position="260"/>
    </location>
</feature>
<evidence type="ECO:0000313" key="7">
    <source>
        <dbReference type="EMBL" id="MYN24893.1"/>
    </source>
</evidence>
<dbReference type="RefSeq" id="WP_161053046.1">
    <property type="nucleotide sequence ID" value="NZ_WWCT01000001.1"/>
</dbReference>
<dbReference type="PIRSF" id="PIRSF002457">
    <property type="entry name" value="DASS"/>
    <property type="match status" value="1"/>
</dbReference>
<proteinExistence type="inferred from homology"/>
<feature type="transmembrane region" description="Helical" evidence="6">
    <location>
        <begin position="45"/>
        <end position="62"/>
    </location>
</feature>
<keyword evidence="4 6" id="KW-1133">Transmembrane helix</keyword>
<feature type="transmembrane region" description="Helical" evidence="6">
    <location>
        <begin position="409"/>
        <end position="428"/>
    </location>
</feature>
<evidence type="ECO:0000256" key="6">
    <source>
        <dbReference type="SAM" id="Phobius"/>
    </source>
</evidence>
<feature type="transmembrane region" description="Helical" evidence="6">
    <location>
        <begin position="475"/>
        <end position="495"/>
    </location>
</feature>
<keyword evidence="5 6" id="KW-0472">Membrane</keyword>
<protein>
    <submittedName>
        <fullName evidence="7">DASS family sodium-coupled anion symporter</fullName>
    </submittedName>
</protein>
<evidence type="ECO:0000256" key="5">
    <source>
        <dbReference type="ARBA" id="ARBA00023136"/>
    </source>
</evidence>
<evidence type="ECO:0000256" key="4">
    <source>
        <dbReference type="ARBA" id="ARBA00022989"/>
    </source>
</evidence>
<dbReference type="InterPro" id="IPR001898">
    <property type="entry name" value="SLC13A/DASS"/>
</dbReference>
<feature type="transmembrane region" description="Helical" evidence="6">
    <location>
        <begin position="291"/>
        <end position="315"/>
    </location>
</feature>
<organism evidence="7 8">
    <name type="scientific">Duganella levis</name>
    <dbReference type="NCBI Taxonomy" id="2692169"/>
    <lineage>
        <taxon>Bacteria</taxon>
        <taxon>Pseudomonadati</taxon>
        <taxon>Pseudomonadota</taxon>
        <taxon>Betaproteobacteria</taxon>
        <taxon>Burkholderiales</taxon>
        <taxon>Oxalobacteraceae</taxon>
        <taxon>Telluria group</taxon>
        <taxon>Duganella</taxon>
    </lineage>
</organism>
<comment type="caution">
    <text evidence="7">The sequence shown here is derived from an EMBL/GenBank/DDBJ whole genome shotgun (WGS) entry which is preliminary data.</text>
</comment>
<evidence type="ECO:0000256" key="3">
    <source>
        <dbReference type="ARBA" id="ARBA00022692"/>
    </source>
</evidence>
<dbReference type="Proteomes" id="UP000642144">
    <property type="component" value="Unassembled WGS sequence"/>
</dbReference>
<evidence type="ECO:0000256" key="1">
    <source>
        <dbReference type="ARBA" id="ARBA00004141"/>
    </source>
</evidence>
<sequence>MLSKLSAMFRYFNSAVPFRLVPALIATAVLFVLLALPCPAGLDPKAWALVAIFLTTIVAIILKVMPIGVMALMAIVIVALSQVTSNSSKGAITDALSSFASPLIWLIVVAVLISRGLKKTGLGSRIGLIFIAMLGKRTIGIGYGLTVCELVLAPFTPSNTARGGGIVHPIMKSIANAFDSDPAKGTEGKVGTYLALVNYHANPITSAMFLTATAPNPLVVDFVAKASNQSFHLSWTTWALCMLLPGLVCLLLMPLVIYLLSPPQLKATPDAVQYARGELDRMGPLAPKEKVMLGTFGLLLVLWANVPAMILGPAWTLDPTVVAFLGLFVLIITGTLDWDDVLSEKSAWDTLIWFGALVMLAEQLNKLGVIGWAALAMKDAIVASGMGWLPVATVLLLAFVFSHYLFASTTAHISAMLFAFLSVGAQLLPPQYLVPFLLLMTAGSAIMMTLTHYATGTSPIIFGSGYVTMGNWWRVGFVMCVLELLVFAVVGGAWWKLLGYW</sequence>
<dbReference type="NCBIfam" id="TIGR00785">
    <property type="entry name" value="dass"/>
    <property type="match status" value="1"/>
</dbReference>
<feature type="transmembrane region" description="Helical" evidence="6">
    <location>
        <begin position="381"/>
        <end position="402"/>
    </location>
</feature>
<dbReference type="InterPro" id="IPR030676">
    <property type="entry name" value="CitT-rel"/>
</dbReference>
<dbReference type="EMBL" id="WWCT01000001">
    <property type="protein sequence ID" value="MYN24893.1"/>
    <property type="molecule type" value="Genomic_DNA"/>
</dbReference>
<name>A0ABW9VTF1_9BURK</name>
<dbReference type="Pfam" id="PF00939">
    <property type="entry name" value="Na_sulph_symp"/>
    <property type="match status" value="1"/>
</dbReference>
<keyword evidence="8" id="KW-1185">Reference proteome</keyword>
<keyword evidence="3 6" id="KW-0812">Transmembrane</keyword>
<comment type="subcellular location">
    <subcellularLocation>
        <location evidence="1">Membrane</location>
        <topology evidence="1">Multi-pass membrane protein</topology>
    </subcellularLocation>
</comment>
<evidence type="ECO:0000313" key="8">
    <source>
        <dbReference type="Proteomes" id="UP000642144"/>
    </source>
</evidence>
<accession>A0ABW9VTF1</accession>
<gene>
    <name evidence="7" type="ORF">GTP69_00565</name>
</gene>
<reference evidence="7 8" key="1">
    <citation type="submission" date="2019-12" db="EMBL/GenBank/DDBJ databases">
        <title>Novel species isolated from a subtropical stream in China.</title>
        <authorList>
            <person name="Lu H."/>
        </authorList>
    </citation>
    <scope>NUCLEOTIDE SEQUENCE [LARGE SCALE GENOMIC DNA]</scope>
    <source>
        <strain evidence="7 8">CY42W</strain>
    </source>
</reference>
<feature type="transmembrane region" description="Helical" evidence="6">
    <location>
        <begin position="350"/>
        <end position="375"/>
    </location>
</feature>
<feature type="transmembrane region" description="Helical" evidence="6">
    <location>
        <begin position="321"/>
        <end position="338"/>
    </location>
</feature>
<evidence type="ECO:0000256" key="2">
    <source>
        <dbReference type="ARBA" id="ARBA00007349"/>
    </source>
</evidence>
<dbReference type="PANTHER" id="PTHR42826">
    <property type="entry name" value="DICARBOXYLATE TRANSPORTER 2.1, CHLOROPLASTIC"/>
    <property type="match status" value="1"/>
</dbReference>